<keyword evidence="4 7" id="KW-0799">Topoisomerase</keyword>
<sequence>MAKKIDIPTDSNIIQVPLEEAMPENYLPYAVEVARDRALPDVRDGLKPVHRRILYGAHLLKAYPDRPYYKSARIVGDILGKFHPHGDSSVYDAMVILAQDFTTRKPLIDGHGNWGSIDGDSAAAMRYTEARLTPLALEMLKDIDKDVVNMVNNYSDSELEPEVLPAKYPNLLVNGVFGIAVGLATNIPPHNLGEVIDGTLAFIDNKDITTKELMNHIKGPDLPTGGILIGKDSILSAYESGNGRVTLRAKTKIEKLENGRLGVVITEFPFRKNKARLLQSISEMTADKKHSKALEGIADIRDESDRTGIRAVIEFKKSVDEMQGDKILKYLLKKTELQVNLPFNMVAIASGKPETMGLRTMLWHYIEHQKEVVTRRTRKELEIAERRFHIVEGFIKAINIMDQIIETIRSSKSKSDASQNLIAKFDFTELQATAILELMLYRLTGLEITAFEKEYKELSKLIRKLKNILDSERELLNVIKQELLEIKDKYADARRTQIIDDENEAKIDMDELIVVEDIVITLSNEGYIKRVPQKTYVRSNSNPQDIEYREGDYNRFIISSNTLETILVFTDNGNMYQFKGNAIPELRWKEKGERLDTIIKGMNLDSERIVTALSIKDFSGPFNVQFITNKGIIKKTSLSKFASSYTKLMAIKLKEDQKLVSVEIFDCEREERFVQILTSQGLTFTVNEPKLDDSDRMIQGTMLATIPAKDSIEKAEYIEIKPEIKRFRVELTSKGELKVGAKGKENSKAVYTDSEARLIIITSEGNVLNIASNVLENVTEPFNIVNSFGEIDKSNKFIGIINVSDFKEDSYIIFFSKRGYVKKTSLKEYQGEYLCSQGYKLKNDSDELVGASLIKNEAENFVLVTQKGMAIRVNCNDVNEMGKIASGVIGISLKDEDFVIYGNTISDNDHYIKITTKNKEEKDYNLSDLPIQNRATRGKNIFIAGLEDYIIKINQK</sequence>
<dbReference type="Gene3D" id="3.90.199.10">
    <property type="entry name" value="Topoisomerase II, domain 5"/>
    <property type="match status" value="1"/>
</dbReference>
<evidence type="ECO:0000256" key="2">
    <source>
        <dbReference type="ARBA" id="ARBA00008263"/>
    </source>
</evidence>
<dbReference type="SUPFAM" id="SSF56719">
    <property type="entry name" value="Type II DNA topoisomerase"/>
    <property type="match status" value="1"/>
</dbReference>
<dbReference type="EC" id="5.6.2.2" evidence="3"/>
<dbReference type="InterPro" id="IPR013757">
    <property type="entry name" value="Topo_IIA_A_a_sf"/>
</dbReference>
<dbReference type="InterPro" id="IPR050220">
    <property type="entry name" value="Type_II_DNA_Topoisomerases"/>
</dbReference>
<dbReference type="GO" id="GO:0009330">
    <property type="term" value="C:DNA topoisomerase type II (double strand cut, ATP-hydrolyzing) complex"/>
    <property type="evidence" value="ECO:0007669"/>
    <property type="project" value="TreeGrafter"/>
</dbReference>
<dbReference type="Proteomes" id="UP000002730">
    <property type="component" value="Chromosome"/>
</dbReference>
<comment type="similarity">
    <text evidence="2">Belongs to the type II topoisomerase GyrA/ParC subunit family.</text>
</comment>
<protein>
    <recommendedName>
        <fullName evidence="3">DNA topoisomerase (ATP-hydrolyzing)</fullName>
        <ecNumber evidence="3">5.6.2.2</ecNumber>
    </recommendedName>
</protein>
<evidence type="ECO:0000313" key="10">
    <source>
        <dbReference type="EMBL" id="ADL52092.1"/>
    </source>
</evidence>
<evidence type="ECO:0000256" key="1">
    <source>
        <dbReference type="ARBA" id="ARBA00000185"/>
    </source>
</evidence>
<feature type="domain" description="Topo IIA-type catalytic" evidence="9">
    <location>
        <begin position="39"/>
        <end position="512"/>
    </location>
</feature>
<dbReference type="InterPro" id="IPR002205">
    <property type="entry name" value="Topo_IIA_dom_A"/>
</dbReference>
<evidence type="ECO:0000256" key="5">
    <source>
        <dbReference type="ARBA" id="ARBA00023125"/>
    </source>
</evidence>
<evidence type="ECO:0000256" key="7">
    <source>
        <dbReference type="PROSITE-ProRule" id="PRU01384"/>
    </source>
</evidence>
<accession>D9SPV6</accession>
<name>D9SPV6_CLOC7</name>
<dbReference type="HOGENOM" id="CLU_002977_5_0_9"/>
<evidence type="ECO:0000313" key="11">
    <source>
        <dbReference type="Proteomes" id="UP000002730"/>
    </source>
</evidence>
<dbReference type="EMBL" id="CP002160">
    <property type="protein sequence ID" value="ADL52092.1"/>
    <property type="molecule type" value="Genomic_DNA"/>
</dbReference>
<dbReference type="SMART" id="SM00434">
    <property type="entry name" value="TOP4c"/>
    <property type="match status" value="1"/>
</dbReference>
<keyword evidence="6 7" id="KW-0413">Isomerase</keyword>
<dbReference type="PANTHER" id="PTHR43493">
    <property type="entry name" value="DNA GYRASE/TOPOISOMERASE SUBUNIT A"/>
    <property type="match status" value="1"/>
</dbReference>
<dbReference type="InterPro" id="IPR013758">
    <property type="entry name" value="Topo_IIA_A/C_ab"/>
</dbReference>
<gene>
    <name evidence="10" type="ordered locus">Clocel_2376</name>
</gene>
<dbReference type="SUPFAM" id="SSF101904">
    <property type="entry name" value="GyrA/ParC C-terminal domain-like"/>
    <property type="match status" value="2"/>
</dbReference>
<feature type="active site" description="O-(5'-phospho-DNA)-tyrosine intermediate" evidence="7">
    <location>
        <position position="127"/>
    </location>
</feature>
<dbReference type="GO" id="GO:0034335">
    <property type="term" value="F:DNA negative supercoiling activity"/>
    <property type="evidence" value="ECO:0007669"/>
    <property type="project" value="UniProtKB-ARBA"/>
</dbReference>
<dbReference type="Pfam" id="PF03989">
    <property type="entry name" value="DNA_gyraseA_C"/>
    <property type="match status" value="6"/>
</dbReference>
<dbReference type="RefSeq" id="WP_010075435.1">
    <property type="nucleotide sequence ID" value="NC_014393.1"/>
</dbReference>
<dbReference type="AlphaFoldDB" id="D9SPV6"/>
<organism evidence="10 11">
    <name type="scientific">Clostridium cellulovorans (strain ATCC 35296 / DSM 3052 / OCM 3 / 743B)</name>
    <dbReference type="NCBI Taxonomy" id="573061"/>
    <lineage>
        <taxon>Bacteria</taxon>
        <taxon>Bacillati</taxon>
        <taxon>Bacillota</taxon>
        <taxon>Clostridia</taxon>
        <taxon>Eubacteriales</taxon>
        <taxon>Clostridiaceae</taxon>
        <taxon>Clostridium</taxon>
    </lineage>
</organism>
<evidence type="ECO:0000256" key="8">
    <source>
        <dbReference type="SAM" id="Coils"/>
    </source>
</evidence>
<dbReference type="Gene3D" id="1.10.268.10">
    <property type="entry name" value="Topoisomerase, domain 3"/>
    <property type="match status" value="1"/>
</dbReference>
<dbReference type="PROSITE" id="PS52040">
    <property type="entry name" value="TOPO_IIA"/>
    <property type="match status" value="1"/>
</dbReference>
<dbReference type="InterPro" id="IPR013760">
    <property type="entry name" value="Topo_IIA-like_dom_sf"/>
</dbReference>
<dbReference type="Gene3D" id="2.120.10.90">
    <property type="entry name" value="DNA gyrase/topoisomerase IV, subunit A, C-terminal"/>
    <property type="match status" value="2"/>
</dbReference>
<dbReference type="NCBIfam" id="NF004044">
    <property type="entry name" value="PRK05561.1"/>
    <property type="match status" value="1"/>
</dbReference>
<dbReference type="GO" id="GO:0005737">
    <property type="term" value="C:cytoplasm"/>
    <property type="evidence" value="ECO:0007669"/>
    <property type="project" value="TreeGrafter"/>
</dbReference>
<keyword evidence="8" id="KW-0175">Coiled coil</keyword>
<evidence type="ECO:0000256" key="6">
    <source>
        <dbReference type="ARBA" id="ARBA00023235"/>
    </source>
</evidence>
<dbReference type="CDD" id="cd00187">
    <property type="entry name" value="TOP4c"/>
    <property type="match status" value="1"/>
</dbReference>
<evidence type="ECO:0000259" key="9">
    <source>
        <dbReference type="PROSITE" id="PS52040"/>
    </source>
</evidence>
<dbReference type="Pfam" id="PF00521">
    <property type="entry name" value="DNA_topoisoIV"/>
    <property type="match status" value="1"/>
</dbReference>
<dbReference type="InterPro" id="IPR006691">
    <property type="entry name" value="GyrA/parC_rep"/>
</dbReference>
<comment type="catalytic activity">
    <reaction evidence="1 7">
        <text>ATP-dependent breakage, passage and rejoining of double-stranded DNA.</text>
        <dbReference type="EC" id="5.6.2.2"/>
    </reaction>
</comment>
<keyword evidence="11" id="KW-1185">Reference proteome</keyword>
<dbReference type="FunFam" id="1.10.268.10:FF:000001">
    <property type="entry name" value="DNA gyrase subunit A"/>
    <property type="match status" value="1"/>
</dbReference>
<dbReference type="NCBIfam" id="NF010586">
    <property type="entry name" value="PRK13979.1"/>
    <property type="match status" value="1"/>
</dbReference>
<dbReference type="GO" id="GO:0005524">
    <property type="term" value="F:ATP binding"/>
    <property type="evidence" value="ECO:0007669"/>
    <property type="project" value="InterPro"/>
</dbReference>
<dbReference type="Gene3D" id="3.30.1360.40">
    <property type="match status" value="1"/>
</dbReference>
<keyword evidence="5 7" id="KW-0238">DNA-binding</keyword>
<dbReference type="InterPro" id="IPR035516">
    <property type="entry name" value="Gyrase/topoIV_suA_C"/>
</dbReference>
<dbReference type="KEGG" id="ccb:Clocel_2376"/>
<dbReference type="GO" id="GO:0006265">
    <property type="term" value="P:DNA topological change"/>
    <property type="evidence" value="ECO:0007669"/>
    <property type="project" value="UniProtKB-UniRule"/>
</dbReference>
<dbReference type="GO" id="GO:0003677">
    <property type="term" value="F:DNA binding"/>
    <property type="evidence" value="ECO:0007669"/>
    <property type="project" value="UniProtKB-UniRule"/>
</dbReference>
<evidence type="ECO:0000256" key="3">
    <source>
        <dbReference type="ARBA" id="ARBA00012895"/>
    </source>
</evidence>
<reference evidence="10 11" key="1">
    <citation type="submission" date="2010-08" db="EMBL/GenBank/DDBJ databases">
        <title>Complete sequence of Clostridium cellulovorans 743B.</title>
        <authorList>
            <consortium name="US DOE Joint Genome Institute"/>
            <person name="Lucas S."/>
            <person name="Copeland A."/>
            <person name="Lapidus A."/>
            <person name="Cheng J.-F."/>
            <person name="Bruce D."/>
            <person name="Goodwin L."/>
            <person name="Pitluck S."/>
            <person name="Chertkov O."/>
            <person name="Detter J.C."/>
            <person name="Han C."/>
            <person name="Tapia R."/>
            <person name="Land M."/>
            <person name="Hauser L."/>
            <person name="Chang Y.-J."/>
            <person name="Jeffries C."/>
            <person name="Kyrpides N."/>
            <person name="Ivanova N."/>
            <person name="Mikhailova N."/>
            <person name="Hemme C.L."/>
            <person name="Woyke T."/>
        </authorList>
    </citation>
    <scope>NUCLEOTIDE SEQUENCE [LARGE SCALE GENOMIC DNA]</scope>
    <source>
        <strain evidence="11">ATCC 35296 / DSM 3052 / OCM 3 / 743B</strain>
    </source>
</reference>
<dbReference type="eggNOG" id="COG0188">
    <property type="taxonomic scope" value="Bacteria"/>
</dbReference>
<dbReference type="PANTHER" id="PTHR43493:SF5">
    <property type="entry name" value="DNA GYRASE SUBUNIT A, CHLOROPLASTIC_MITOCHONDRIAL"/>
    <property type="match status" value="1"/>
</dbReference>
<evidence type="ECO:0000256" key="4">
    <source>
        <dbReference type="ARBA" id="ARBA00023029"/>
    </source>
</evidence>
<proteinExistence type="inferred from homology"/>
<dbReference type="STRING" id="573061.Clocel_2376"/>
<dbReference type="OrthoDB" id="9806486at2"/>
<feature type="coiled-coil region" evidence="8">
    <location>
        <begin position="448"/>
        <end position="496"/>
    </location>
</feature>